<evidence type="ECO:0000256" key="13">
    <source>
        <dbReference type="RuleBase" id="RU004070"/>
    </source>
</evidence>
<evidence type="ECO:0000256" key="8">
    <source>
        <dbReference type="ARBA" id="ARBA00022840"/>
    </source>
</evidence>
<dbReference type="AlphaFoldDB" id="A0A9P5Z3E2"/>
<dbReference type="GO" id="GO:0006270">
    <property type="term" value="P:DNA replication initiation"/>
    <property type="evidence" value="ECO:0007669"/>
    <property type="project" value="UniProtKB-UniRule"/>
</dbReference>
<keyword evidence="8 13" id="KW-0067">ATP-binding</keyword>
<evidence type="ECO:0000259" key="16">
    <source>
        <dbReference type="PROSITE" id="PS50051"/>
    </source>
</evidence>
<dbReference type="Gene3D" id="3.30.1640.10">
    <property type="entry name" value="mini-chromosome maintenance (MCM) complex, chain A, domain 1"/>
    <property type="match status" value="1"/>
</dbReference>
<feature type="compositionally biased region" description="Low complexity" evidence="15">
    <location>
        <begin position="773"/>
        <end position="783"/>
    </location>
</feature>
<reference evidence="17" key="1">
    <citation type="submission" date="2020-11" db="EMBL/GenBank/DDBJ databases">
        <authorList>
            <consortium name="DOE Joint Genome Institute"/>
            <person name="Ahrendt S."/>
            <person name="Riley R."/>
            <person name="Andreopoulos W."/>
            <person name="Labutti K."/>
            <person name="Pangilinan J."/>
            <person name="Ruiz-Duenas F.J."/>
            <person name="Barrasa J.M."/>
            <person name="Sanchez-Garcia M."/>
            <person name="Camarero S."/>
            <person name="Miyauchi S."/>
            <person name="Serrano A."/>
            <person name="Linde D."/>
            <person name="Babiker R."/>
            <person name="Drula E."/>
            <person name="Ayuso-Fernandez I."/>
            <person name="Pacheco R."/>
            <person name="Padilla G."/>
            <person name="Ferreira P."/>
            <person name="Barriuso J."/>
            <person name="Kellner H."/>
            <person name="Castanera R."/>
            <person name="Alfaro M."/>
            <person name="Ramirez L."/>
            <person name="Pisabarro A.G."/>
            <person name="Kuo A."/>
            <person name="Tritt A."/>
            <person name="Lipzen A."/>
            <person name="He G."/>
            <person name="Yan M."/>
            <person name="Ng V."/>
            <person name="Cullen D."/>
            <person name="Martin F."/>
            <person name="Rosso M.-N."/>
            <person name="Henrissat B."/>
            <person name="Hibbett D."/>
            <person name="Martinez A.T."/>
            <person name="Grigoriev I.V."/>
        </authorList>
    </citation>
    <scope>NUCLEOTIDE SEQUENCE</scope>
    <source>
        <strain evidence="17">CIRM-BRFM 674</strain>
    </source>
</reference>
<dbReference type="PROSITE" id="PS50051">
    <property type="entry name" value="MCM_2"/>
    <property type="match status" value="1"/>
</dbReference>
<protein>
    <recommendedName>
        <fullName evidence="12 14">DNA replication licensing factor MCM6</fullName>
        <ecNumber evidence="3 14">3.6.4.12</ecNumber>
    </recommendedName>
</protein>
<dbReference type="Gene3D" id="3.40.50.300">
    <property type="entry name" value="P-loop containing nucleotide triphosphate hydrolases"/>
    <property type="match status" value="1"/>
</dbReference>
<feature type="region of interest" description="Disordered" evidence="15">
    <location>
        <begin position="1"/>
        <end position="72"/>
    </location>
</feature>
<keyword evidence="7 14" id="KW-0347">Helicase</keyword>
<evidence type="ECO:0000256" key="4">
    <source>
        <dbReference type="ARBA" id="ARBA00022705"/>
    </source>
</evidence>
<dbReference type="GO" id="GO:0003697">
    <property type="term" value="F:single-stranded DNA binding"/>
    <property type="evidence" value="ECO:0007669"/>
    <property type="project" value="TreeGrafter"/>
</dbReference>
<dbReference type="GO" id="GO:0042555">
    <property type="term" value="C:MCM complex"/>
    <property type="evidence" value="ECO:0007669"/>
    <property type="project" value="UniProtKB-UniRule"/>
</dbReference>
<keyword evidence="11 14" id="KW-0131">Cell cycle</keyword>
<sequence>MESDAPSSPIAMPSSLPPSSAIDPTPSTNGATPRRPIADALALGNDEAEEDNEEVPSSNRRKRPRQMNGDVPIVKDAVGESVAESFETFLKTFTEEIALAATPGSDGMGADVNDGELVYIEQIHTMREYELTTLYVDFGHLLQRDDVLADAIQKQYYRFLPYLRRALLNLVTEFEPEYLKINPTAATTDSANLQSREFNVAFYHLPLVSGIRDLRTDKIGTLMSISGTVTRTSEVRPELLFGSFICEVCNGLIHDIEQQFKYTEPSLCPNPTCGNRTAWQLQIDTSKFTDWQKVRIQENPSEIPTGSMPRSLDVILRSEMVERAKAGDKCVFTGTFIVVPDVSQLGLPGGNKAEMQREANKGNSATGGVGGNGVSGLKSLGVRDLQYKTAFLACMVHDADGRAGTNIRGEDELGDESGQAFIQALTEPEFEELKSMIDSEHIYSRLVESIAPTVYGHEIVKKGLLLQLMGGVHKQTPEGMHLRGDINICIVGDPSTSKSQFLKYICSFLPRAVYTSGKASSAAGLTAAVVKDEETGDFTIEAGALMLADNGICAIDEFDKMDISDQVAIHEAMEQQTISIAKAGIHATLNARTSILAAANPIGGRYDRKKTLRANLQMSAPIMSRFDLFFVVLDECDPQTDLNIAKHIVNVHRFQDEAINPEFSTETLQRYIRYARTFNPKMTPEAADVLVEKYRILRQDDATGAGRNSYRITVRQLESMIRLSEAIARANCTSEITPAFVREAYSLLRQSIIHVEHDAVDFDEEELEGERAGGQPAAAAAPADSEDVQMADTTMDESIPVRRVNGAGRVPEPAGTSSSRAGSVLPSTEPPPAPVPPKRRMVISHDKYIELQSMIILHLSEREEATGKGIDREELIDWYLETKEEEIQDVEQLEYEKELVTKLLRKLVKENFLLEMKGDAHESMISTTDESQSSAAASGDNFRVYYMVHPSVDTESAMNSTSN</sequence>
<dbReference type="GO" id="GO:0000727">
    <property type="term" value="P:double-strand break repair via break-induced replication"/>
    <property type="evidence" value="ECO:0007669"/>
    <property type="project" value="TreeGrafter"/>
</dbReference>
<dbReference type="SUPFAM" id="SSF52540">
    <property type="entry name" value="P-loop containing nucleoside triphosphate hydrolases"/>
    <property type="match status" value="1"/>
</dbReference>
<evidence type="ECO:0000256" key="9">
    <source>
        <dbReference type="ARBA" id="ARBA00023125"/>
    </source>
</evidence>
<evidence type="ECO:0000256" key="12">
    <source>
        <dbReference type="ARBA" id="ARBA00073495"/>
    </source>
</evidence>
<dbReference type="InterPro" id="IPR001208">
    <property type="entry name" value="MCM_dom"/>
</dbReference>
<dbReference type="InterPro" id="IPR031327">
    <property type="entry name" value="MCM"/>
</dbReference>
<dbReference type="InterPro" id="IPR012340">
    <property type="entry name" value="NA-bd_OB-fold"/>
</dbReference>
<dbReference type="GO" id="GO:0016787">
    <property type="term" value="F:hydrolase activity"/>
    <property type="evidence" value="ECO:0007669"/>
    <property type="project" value="UniProtKB-KW"/>
</dbReference>
<dbReference type="Pfam" id="PF18263">
    <property type="entry name" value="WHD_MCM6"/>
    <property type="match status" value="1"/>
</dbReference>
<evidence type="ECO:0000313" key="18">
    <source>
        <dbReference type="Proteomes" id="UP000807469"/>
    </source>
</evidence>
<dbReference type="EC" id="3.6.4.12" evidence="3 14"/>
<keyword evidence="6 14" id="KW-0378">Hydrolase</keyword>
<evidence type="ECO:0000256" key="3">
    <source>
        <dbReference type="ARBA" id="ARBA00012551"/>
    </source>
</evidence>
<dbReference type="GO" id="GO:0006279">
    <property type="term" value="P:premeiotic DNA replication"/>
    <property type="evidence" value="ECO:0007669"/>
    <property type="project" value="UniProtKB-ARBA"/>
</dbReference>
<comment type="caution">
    <text evidence="17">The sequence shown here is derived from an EMBL/GenBank/DDBJ whole genome shotgun (WGS) entry which is preliminary data.</text>
</comment>
<dbReference type="GO" id="GO:0043596">
    <property type="term" value="C:nuclear replication fork"/>
    <property type="evidence" value="ECO:0007669"/>
    <property type="project" value="UniProtKB-ARBA"/>
</dbReference>
<evidence type="ECO:0000256" key="1">
    <source>
        <dbReference type="ARBA" id="ARBA00004123"/>
    </source>
</evidence>
<comment type="function">
    <text evidence="14">Acts as component of the MCM2-7 complex (MCM complex) which is the replicative helicase essential for 'once per cell cycle' DNA replication initiation and elongation in eukaryotic cells. The active ATPase sites in the MCM2-7 ring are formed through the interaction surfaces of two neighboring subunits such that a critical structure of a conserved arginine finger motif is provided in trans relative to the ATP-binding site of the Walker A box of the adjacent subunit. The six ATPase active sites, however, are likely to contribute differentially to the complex helicase activity.</text>
</comment>
<dbReference type="EMBL" id="MU155190">
    <property type="protein sequence ID" value="KAF9480693.1"/>
    <property type="molecule type" value="Genomic_DNA"/>
</dbReference>
<dbReference type="Gene3D" id="1.20.58.870">
    <property type="match status" value="1"/>
</dbReference>
<comment type="similarity">
    <text evidence="2 13">Belongs to the MCM family.</text>
</comment>
<proteinExistence type="inferred from homology"/>
<dbReference type="Gene3D" id="2.20.28.10">
    <property type="match status" value="1"/>
</dbReference>
<evidence type="ECO:0000256" key="14">
    <source>
        <dbReference type="RuleBase" id="RU368064"/>
    </source>
</evidence>
<dbReference type="GO" id="GO:0005524">
    <property type="term" value="F:ATP binding"/>
    <property type="evidence" value="ECO:0007669"/>
    <property type="project" value="UniProtKB-UniRule"/>
</dbReference>
<dbReference type="OrthoDB" id="1744952at2759"/>
<dbReference type="FunFam" id="1.20.58.870:FF:000002">
    <property type="entry name" value="DNA helicase"/>
    <property type="match status" value="1"/>
</dbReference>
<dbReference type="FunFam" id="2.20.28.10:FF:000003">
    <property type="entry name" value="DNA helicase"/>
    <property type="match status" value="1"/>
</dbReference>
<dbReference type="InterPro" id="IPR008049">
    <property type="entry name" value="MCM6"/>
</dbReference>
<dbReference type="GO" id="GO:1902969">
    <property type="term" value="P:mitotic DNA replication"/>
    <property type="evidence" value="ECO:0007669"/>
    <property type="project" value="TreeGrafter"/>
</dbReference>
<dbReference type="PRINTS" id="PR01662">
    <property type="entry name" value="MCMPROTEIN6"/>
</dbReference>
<feature type="region of interest" description="Disordered" evidence="15">
    <location>
        <begin position="763"/>
        <end position="839"/>
    </location>
</feature>
<dbReference type="CDD" id="cd17757">
    <property type="entry name" value="MCM6"/>
    <property type="match status" value="1"/>
</dbReference>
<keyword evidence="4 14" id="KW-0235">DNA replication</keyword>
<dbReference type="Pfam" id="PF00493">
    <property type="entry name" value="MCM"/>
    <property type="match status" value="1"/>
</dbReference>
<dbReference type="GO" id="GO:0005656">
    <property type="term" value="C:nuclear pre-replicative complex"/>
    <property type="evidence" value="ECO:0007669"/>
    <property type="project" value="UniProtKB-ARBA"/>
</dbReference>
<name>A0A9P5Z3E2_9AGAR</name>
<organism evidence="17 18">
    <name type="scientific">Pholiota conissans</name>
    <dbReference type="NCBI Taxonomy" id="109636"/>
    <lineage>
        <taxon>Eukaryota</taxon>
        <taxon>Fungi</taxon>
        <taxon>Dikarya</taxon>
        <taxon>Basidiomycota</taxon>
        <taxon>Agaricomycotina</taxon>
        <taxon>Agaricomycetes</taxon>
        <taxon>Agaricomycetidae</taxon>
        <taxon>Agaricales</taxon>
        <taxon>Agaricineae</taxon>
        <taxon>Strophariaceae</taxon>
        <taxon>Pholiota</taxon>
    </lineage>
</organism>
<keyword evidence="9 13" id="KW-0238">DNA-binding</keyword>
<dbReference type="InterPro" id="IPR027417">
    <property type="entry name" value="P-loop_NTPase"/>
</dbReference>
<dbReference type="Pfam" id="PF17207">
    <property type="entry name" value="MCM_OB"/>
    <property type="match status" value="1"/>
</dbReference>
<dbReference type="InterPro" id="IPR027925">
    <property type="entry name" value="MCM_N"/>
</dbReference>
<comment type="subunit">
    <text evidence="14">Component of the MCM2-7 complex.</text>
</comment>
<keyword evidence="5 13" id="KW-0547">Nucleotide-binding</keyword>
<accession>A0A9P5Z3E2</accession>
<dbReference type="Pfam" id="PF17855">
    <property type="entry name" value="MCM_lid"/>
    <property type="match status" value="1"/>
</dbReference>
<comment type="subcellular location">
    <subcellularLocation>
        <location evidence="1 14">Nucleus</location>
    </subcellularLocation>
</comment>
<evidence type="ECO:0000256" key="15">
    <source>
        <dbReference type="SAM" id="MobiDB-lite"/>
    </source>
</evidence>
<feature type="domain" description="MCM C-terminal AAA(+) ATPase" evidence="16">
    <location>
        <begin position="442"/>
        <end position="648"/>
    </location>
</feature>
<dbReference type="GO" id="GO:0097373">
    <property type="term" value="C:MCM core complex"/>
    <property type="evidence" value="ECO:0007669"/>
    <property type="project" value="UniProtKB-ARBA"/>
</dbReference>
<evidence type="ECO:0000256" key="11">
    <source>
        <dbReference type="ARBA" id="ARBA00023306"/>
    </source>
</evidence>
<dbReference type="InterPro" id="IPR018525">
    <property type="entry name" value="MCM_CS"/>
</dbReference>
<dbReference type="PANTHER" id="PTHR11630">
    <property type="entry name" value="DNA REPLICATION LICENSING FACTOR MCM FAMILY MEMBER"/>
    <property type="match status" value="1"/>
</dbReference>
<keyword evidence="10" id="KW-0539">Nucleus</keyword>
<evidence type="ECO:0000256" key="10">
    <source>
        <dbReference type="ARBA" id="ARBA00023242"/>
    </source>
</evidence>
<evidence type="ECO:0000256" key="5">
    <source>
        <dbReference type="ARBA" id="ARBA00022741"/>
    </source>
</evidence>
<dbReference type="PANTHER" id="PTHR11630:SF43">
    <property type="entry name" value="DNA REPLICATION LICENSING FACTOR MCM6"/>
    <property type="match status" value="1"/>
</dbReference>
<evidence type="ECO:0000256" key="7">
    <source>
        <dbReference type="ARBA" id="ARBA00022806"/>
    </source>
</evidence>
<gene>
    <name evidence="17" type="ORF">BDN70DRAFT_832362</name>
</gene>
<evidence type="ECO:0000256" key="2">
    <source>
        <dbReference type="ARBA" id="ARBA00008010"/>
    </source>
</evidence>
<dbReference type="InterPro" id="IPR041562">
    <property type="entry name" value="MCM_lid"/>
</dbReference>
<keyword evidence="18" id="KW-1185">Reference proteome</keyword>
<dbReference type="GO" id="GO:0031261">
    <property type="term" value="C:DNA replication preinitiation complex"/>
    <property type="evidence" value="ECO:0007669"/>
    <property type="project" value="UniProtKB-ARBA"/>
</dbReference>
<dbReference type="GO" id="GO:1990518">
    <property type="term" value="F:single-stranded 3'-5' DNA helicase activity"/>
    <property type="evidence" value="ECO:0007669"/>
    <property type="project" value="TreeGrafter"/>
</dbReference>
<comment type="catalytic activity">
    <reaction evidence="14">
        <text>ATP + H2O = ADP + phosphate + H(+)</text>
        <dbReference type="Rhea" id="RHEA:13065"/>
        <dbReference type="ChEBI" id="CHEBI:15377"/>
        <dbReference type="ChEBI" id="CHEBI:15378"/>
        <dbReference type="ChEBI" id="CHEBI:30616"/>
        <dbReference type="ChEBI" id="CHEBI:43474"/>
        <dbReference type="ChEBI" id="CHEBI:456216"/>
        <dbReference type="EC" id="3.6.4.12"/>
    </reaction>
</comment>
<dbReference type="Proteomes" id="UP000807469">
    <property type="component" value="Unassembled WGS sequence"/>
</dbReference>
<dbReference type="PROSITE" id="PS00847">
    <property type="entry name" value="MCM_1"/>
    <property type="match status" value="1"/>
</dbReference>
<dbReference type="FunFam" id="3.40.50.300:FF:000115">
    <property type="entry name" value="DNA helicase"/>
    <property type="match status" value="1"/>
</dbReference>
<dbReference type="Pfam" id="PF14551">
    <property type="entry name" value="MCM_N"/>
    <property type="match status" value="1"/>
</dbReference>
<evidence type="ECO:0000313" key="17">
    <source>
        <dbReference type="EMBL" id="KAF9480693.1"/>
    </source>
</evidence>
<dbReference type="PRINTS" id="PR01657">
    <property type="entry name" value="MCMFAMILY"/>
</dbReference>
<dbReference type="InterPro" id="IPR041024">
    <property type="entry name" value="Mcm6_C"/>
</dbReference>
<dbReference type="SMART" id="SM00350">
    <property type="entry name" value="MCM"/>
    <property type="match status" value="1"/>
</dbReference>
<dbReference type="Gene3D" id="2.40.50.140">
    <property type="entry name" value="Nucleic acid-binding proteins"/>
    <property type="match status" value="1"/>
</dbReference>
<dbReference type="InterPro" id="IPR033762">
    <property type="entry name" value="MCM_OB"/>
</dbReference>
<evidence type="ECO:0000256" key="6">
    <source>
        <dbReference type="ARBA" id="ARBA00022801"/>
    </source>
</evidence>
<dbReference type="SUPFAM" id="SSF50249">
    <property type="entry name" value="Nucleic acid-binding proteins"/>
    <property type="match status" value="1"/>
</dbReference>